<keyword evidence="2" id="KW-0479">Metal-binding</keyword>
<protein>
    <submittedName>
        <fullName evidence="7">ZN638 protein</fullName>
    </submittedName>
</protein>
<evidence type="ECO:0000256" key="1">
    <source>
        <dbReference type="ARBA" id="ARBA00004123"/>
    </source>
</evidence>
<dbReference type="GO" id="GO:0003676">
    <property type="term" value="F:nucleic acid binding"/>
    <property type="evidence" value="ECO:0007669"/>
    <property type="project" value="InterPro"/>
</dbReference>
<sequence length="61" mass="7025">SPDLDFLVPKAGFFCQVCSLFYSNESSMRNHCRTPLHQQNLQRFMAKQKEEDASGEARSSR</sequence>
<keyword evidence="5" id="KW-0539">Nucleus</keyword>
<feature type="domain" description="Matrin-type" evidence="6">
    <location>
        <begin position="13"/>
        <end position="43"/>
    </location>
</feature>
<dbReference type="InterPro" id="IPR003604">
    <property type="entry name" value="Matrin/U1-like-C_Znf_C2H2"/>
</dbReference>
<feature type="non-terminal residue" evidence="7">
    <location>
        <position position="61"/>
    </location>
</feature>
<evidence type="ECO:0000313" key="8">
    <source>
        <dbReference type="Proteomes" id="UP000653271"/>
    </source>
</evidence>
<dbReference type="OrthoDB" id="10072641at2759"/>
<dbReference type="SUPFAM" id="SSF57667">
    <property type="entry name" value="beta-beta-alpha zinc fingers"/>
    <property type="match status" value="1"/>
</dbReference>
<comment type="subcellular location">
    <subcellularLocation>
        <location evidence="1">Nucleus</location>
    </subcellularLocation>
</comment>
<organism evidence="7 8">
    <name type="scientific">Piaya cayana</name>
    <name type="common">Common squirrel cuckoo</name>
    <dbReference type="NCBI Taxonomy" id="33601"/>
    <lineage>
        <taxon>Eukaryota</taxon>
        <taxon>Metazoa</taxon>
        <taxon>Chordata</taxon>
        <taxon>Craniata</taxon>
        <taxon>Vertebrata</taxon>
        <taxon>Euteleostomi</taxon>
        <taxon>Archelosauria</taxon>
        <taxon>Archosauria</taxon>
        <taxon>Dinosauria</taxon>
        <taxon>Saurischia</taxon>
        <taxon>Theropoda</taxon>
        <taxon>Coelurosauria</taxon>
        <taxon>Aves</taxon>
        <taxon>Neognathae</taxon>
        <taxon>Neoaves</taxon>
        <taxon>Otidimorphae</taxon>
        <taxon>Cuculiformes</taxon>
        <taxon>Coccyzidae</taxon>
        <taxon>Piaya</taxon>
    </lineage>
</organism>
<dbReference type="PROSITE" id="PS50171">
    <property type="entry name" value="ZF_MATRIN"/>
    <property type="match status" value="1"/>
</dbReference>
<accession>A0A850XF53</accession>
<dbReference type="EMBL" id="WAAB01021243">
    <property type="protein sequence ID" value="NWH80284.1"/>
    <property type="molecule type" value="Genomic_DNA"/>
</dbReference>
<keyword evidence="8" id="KW-1185">Reference proteome</keyword>
<dbReference type="SMART" id="SM00451">
    <property type="entry name" value="ZnF_U1"/>
    <property type="match status" value="1"/>
</dbReference>
<dbReference type="AlphaFoldDB" id="A0A850XF53"/>
<dbReference type="PROSITE" id="PS00028">
    <property type="entry name" value="ZINC_FINGER_C2H2_1"/>
    <property type="match status" value="1"/>
</dbReference>
<evidence type="ECO:0000256" key="5">
    <source>
        <dbReference type="ARBA" id="ARBA00023242"/>
    </source>
</evidence>
<gene>
    <name evidence="7" type="primary">Znf638</name>
    <name evidence="7" type="ORF">PIACAY_R14611</name>
</gene>
<name>A0A850XF53_PIACA</name>
<dbReference type="Proteomes" id="UP000653271">
    <property type="component" value="Unassembled WGS sequence"/>
</dbReference>
<reference evidence="7" key="1">
    <citation type="submission" date="2019-09" db="EMBL/GenBank/DDBJ databases">
        <title>Bird 10,000 Genomes (B10K) Project - Family phase.</title>
        <authorList>
            <person name="Zhang G."/>
        </authorList>
    </citation>
    <scope>NUCLEOTIDE SEQUENCE</scope>
    <source>
        <strain evidence="7">B10K-DU-008-47</strain>
        <tissue evidence="7">Mixed tissue sample</tissue>
    </source>
</reference>
<evidence type="ECO:0000313" key="7">
    <source>
        <dbReference type="EMBL" id="NWH80284.1"/>
    </source>
</evidence>
<dbReference type="Pfam" id="PF12171">
    <property type="entry name" value="zf-C2H2_jaz"/>
    <property type="match status" value="1"/>
</dbReference>
<evidence type="ECO:0000259" key="6">
    <source>
        <dbReference type="PROSITE" id="PS50171"/>
    </source>
</evidence>
<proteinExistence type="predicted"/>
<comment type="caution">
    <text evidence="7">The sequence shown here is derived from an EMBL/GenBank/DDBJ whole genome shotgun (WGS) entry which is preliminary data.</text>
</comment>
<feature type="non-terminal residue" evidence="7">
    <location>
        <position position="1"/>
    </location>
</feature>
<keyword evidence="4" id="KW-0862">Zinc</keyword>
<evidence type="ECO:0000256" key="3">
    <source>
        <dbReference type="ARBA" id="ARBA00022771"/>
    </source>
</evidence>
<dbReference type="GO" id="GO:0008270">
    <property type="term" value="F:zinc ion binding"/>
    <property type="evidence" value="ECO:0007669"/>
    <property type="project" value="UniProtKB-KW"/>
</dbReference>
<dbReference type="InterPro" id="IPR022755">
    <property type="entry name" value="Znf_C2H2_jaz"/>
</dbReference>
<dbReference type="Gene3D" id="3.30.160.60">
    <property type="entry name" value="Classic Zinc Finger"/>
    <property type="match status" value="1"/>
</dbReference>
<dbReference type="InterPro" id="IPR000690">
    <property type="entry name" value="Matrin/U1-C_Znf_C2H2"/>
</dbReference>
<evidence type="ECO:0000256" key="2">
    <source>
        <dbReference type="ARBA" id="ARBA00022723"/>
    </source>
</evidence>
<dbReference type="GO" id="GO:0005634">
    <property type="term" value="C:nucleus"/>
    <property type="evidence" value="ECO:0007669"/>
    <property type="project" value="UniProtKB-SubCell"/>
</dbReference>
<dbReference type="InterPro" id="IPR013087">
    <property type="entry name" value="Znf_C2H2_type"/>
</dbReference>
<keyword evidence="3" id="KW-0863">Zinc-finger</keyword>
<dbReference type="InterPro" id="IPR036236">
    <property type="entry name" value="Znf_C2H2_sf"/>
</dbReference>
<evidence type="ECO:0000256" key="4">
    <source>
        <dbReference type="ARBA" id="ARBA00022833"/>
    </source>
</evidence>